<reference evidence="2 3" key="1">
    <citation type="submission" date="2019-06" db="EMBL/GenBank/DDBJ databases">
        <title>Draft genome sequence of the filamentous fungus Phialemoniopsis curvata isolated from diesel fuel.</title>
        <authorList>
            <person name="Varaljay V.A."/>
            <person name="Lyon W.J."/>
            <person name="Crouch A.L."/>
            <person name="Drake C.E."/>
            <person name="Hollomon J.M."/>
            <person name="Nadeau L.J."/>
            <person name="Nunn H.S."/>
            <person name="Stevenson B.S."/>
            <person name="Bojanowski C.L."/>
            <person name="Crookes-Goodson W.J."/>
        </authorList>
    </citation>
    <scope>NUCLEOTIDE SEQUENCE [LARGE SCALE GENOMIC DNA]</scope>
    <source>
        <strain evidence="2 3">D216</strain>
    </source>
</reference>
<dbReference type="InParanoid" id="A0A507ANJ9"/>
<organism evidence="2 3">
    <name type="scientific">Thyridium curvatum</name>
    <dbReference type="NCBI Taxonomy" id="1093900"/>
    <lineage>
        <taxon>Eukaryota</taxon>
        <taxon>Fungi</taxon>
        <taxon>Dikarya</taxon>
        <taxon>Ascomycota</taxon>
        <taxon>Pezizomycotina</taxon>
        <taxon>Sordariomycetes</taxon>
        <taxon>Sordariomycetidae</taxon>
        <taxon>Thyridiales</taxon>
        <taxon>Thyridiaceae</taxon>
        <taxon>Thyridium</taxon>
    </lineage>
</organism>
<evidence type="ECO:0000313" key="3">
    <source>
        <dbReference type="Proteomes" id="UP000319257"/>
    </source>
</evidence>
<dbReference type="EMBL" id="SKBQ01000083">
    <property type="protein sequence ID" value="TPX07924.1"/>
    <property type="molecule type" value="Genomic_DNA"/>
</dbReference>
<evidence type="ECO:0000313" key="2">
    <source>
        <dbReference type="EMBL" id="TPX07924.1"/>
    </source>
</evidence>
<comment type="caution">
    <text evidence="2">The sequence shown here is derived from an EMBL/GenBank/DDBJ whole genome shotgun (WGS) entry which is preliminary data.</text>
</comment>
<dbReference type="Proteomes" id="UP000319257">
    <property type="component" value="Unassembled WGS sequence"/>
</dbReference>
<accession>A0A507ANJ9</accession>
<dbReference type="RefSeq" id="XP_030989635.1">
    <property type="nucleotide sequence ID" value="XM_031132991.1"/>
</dbReference>
<evidence type="ECO:0000256" key="1">
    <source>
        <dbReference type="SAM" id="SignalP"/>
    </source>
</evidence>
<feature type="signal peptide" evidence="1">
    <location>
        <begin position="1"/>
        <end position="17"/>
    </location>
</feature>
<dbReference type="AlphaFoldDB" id="A0A507ANJ9"/>
<keyword evidence="3" id="KW-1185">Reference proteome</keyword>
<feature type="chain" id="PRO_5021185284" evidence="1">
    <location>
        <begin position="18"/>
        <end position="144"/>
    </location>
</feature>
<dbReference type="OrthoDB" id="5213714at2759"/>
<sequence length="144" mass="15323">MKITFALLPVAISAAQAAVNPSRDISDFIVFNFSAACNRSGTCSWSFNLVEIPGTDVLECKGTAEAGPGNTFPTTSHIISCSDTNVKFVFQHLADINAYRLVIDDVHTVGHTIGGSTLLDPKDFSTVDGAEVYTGDKSFAIEAF</sequence>
<proteinExistence type="predicted"/>
<keyword evidence="1" id="KW-0732">Signal</keyword>
<protein>
    <submittedName>
        <fullName evidence="2">Uncharacterized protein</fullName>
    </submittedName>
</protein>
<dbReference type="GeneID" id="41977826"/>
<name>A0A507ANJ9_9PEZI</name>
<gene>
    <name evidence="2" type="ORF">E0L32_010379</name>
</gene>